<keyword evidence="4" id="KW-0238">DNA-binding</keyword>
<name>A0A2R4NST2_9GAMM</name>
<gene>
    <name evidence="3" type="ORF">DA391_16905</name>
    <name evidence="4" type="ORF">HB980_03670</name>
</gene>
<feature type="compositionally biased region" description="Polar residues" evidence="1">
    <location>
        <begin position="66"/>
        <end position="91"/>
    </location>
</feature>
<dbReference type="KEGG" id="yma:DA391_16905"/>
<proteinExistence type="predicted"/>
<sequence>MKFIGKLFVITALLVGVNLQQFAHAAPLSSNNPAQDKALNQPNDVKKVSQTNSGQTPLKTVEKESGLSNTSAALTAGHLSSGSQDQANINSDNAEQLAQKLSGIGKKKADAIIHYREQFGPFTDVEQLLEVQGIGPSFIERNGGKLKL</sequence>
<dbReference type="NCBIfam" id="TIGR00426">
    <property type="entry name" value="competence protein ComEA helix-hairpin-helix repeat region"/>
    <property type="match status" value="1"/>
</dbReference>
<dbReference type="Proteomes" id="UP000240908">
    <property type="component" value="Chromosome"/>
</dbReference>
<dbReference type="InterPro" id="IPR010994">
    <property type="entry name" value="RuvA_2-like"/>
</dbReference>
<feature type="compositionally biased region" description="Polar residues" evidence="1">
    <location>
        <begin position="33"/>
        <end position="58"/>
    </location>
</feature>
<dbReference type="Proteomes" id="UP000698240">
    <property type="component" value="Unassembled WGS sequence"/>
</dbReference>
<dbReference type="RefSeq" id="WP_050082602.1">
    <property type="nucleotide sequence ID" value="NZ_CABHYD010000314.1"/>
</dbReference>
<evidence type="ECO:0000313" key="6">
    <source>
        <dbReference type="Proteomes" id="UP000698240"/>
    </source>
</evidence>
<dbReference type="EMBL" id="JAASAN010000001">
    <property type="protein sequence ID" value="NIL25648.1"/>
    <property type="molecule type" value="Genomic_DNA"/>
</dbReference>
<evidence type="ECO:0000313" key="5">
    <source>
        <dbReference type="Proteomes" id="UP000240908"/>
    </source>
</evidence>
<keyword evidence="5" id="KW-1185">Reference proteome</keyword>
<evidence type="ECO:0000313" key="3">
    <source>
        <dbReference type="EMBL" id="AVX39200.1"/>
    </source>
</evidence>
<reference evidence="4" key="2">
    <citation type="submission" date="2020-03" db="EMBL/GenBank/DDBJ databases">
        <authorList>
            <person name="Kislichkina A."/>
            <person name="Dentovskaya S."/>
            <person name="Shaikhutdinov R."/>
            <person name="Ivanov S."/>
            <person name="Sizova A."/>
            <person name="Solomentsev V."/>
            <person name="Bogun A."/>
        </authorList>
    </citation>
    <scope>NUCLEOTIDE SEQUENCE</scope>
    <source>
        <strain evidence="4">SCPM-O-B-8025</strain>
    </source>
</reference>
<dbReference type="Gene3D" id="1.10.150.280">
    <property type="entry name" value="AF1531-like domain"/>
    <property type="match status" value="1"/>
</dbReference>
<evidence type="ECO:0000256" key="2">
    <source>
        <dbReference type="SAM" id="SignalP"/>
    </source>
</evidence>
<organism evidence="4 6">
    <name type="scientific">Yersinia massiliensis</name>
    <dbReference type="NCBI Taxonomy" id="419257"/>
    <lineage>
        <taxon>Bacteria</taxon>
        <taxon>Pseudomonadati</taxon>
        <taxon>Pseudomonadota</taxon>
        <taxon>Gammaproteobacteria</taxon>
        <taxon>Enterobacterales</taxon>
        <taxon>Yersiniaceae</taxon>
        <taxon>Yersinia</taxon>
    </lineage>
</organism>
<keyword evidence="2" id="KW-0732">Signal</keyword>
<dbReference type="Pfam" id="PF12836">
    <property type="entry name" value="HHH_3"/>
    <property type="match status" value="1"/>
</dbReference>
<reference evidence="3" key="1">
    <citation type="journal article" date="2018" name="Genome Announc.">
        <title>First complete genome sequence of Yersinia massiliensis.</title>
        <authorList>
            <person name="Thomas M.C."/>
            <person name="Arling V."/>
            <person name="Goji N."/>
            <person name="Janzen T.W."/>
            <person name="Duceppe M.-O."/>
            <person name="Mathews A."/>
            <person name="Carrillo C."/>
            <person name="Amoako K."/>
        </authorList>
    </citation>
    <scope>NUCLEOTIDE SEQUENCE</scope>
    <source>
        <strain evidence="3">GTA</strain>
    </source>
</reference>
<feature type="signal peptide" evidence="2">
    <location>
        <begin position="1"/>
        <end position="25"/>
    </location>
</feature>
<dbReference type="GO" id="GO:0015628">
    <property type="term" value="P:protein secretion by the type II secretion system"/>
    <property type="evidence" value="ECO:0007669"/>
    <property type="project" value="TreeGrafter"/>
</dbReference>
<protein>
    <submittedName>
        <fullName evidence="4">ComEA family DNA-binding protein</fullName>
    </submittedName>
</protein>
<evidence type="ECO:0000256" key="1">
    <source>
        <dbReference type="SAM" id="MobiDB-lite"/>
    </source>
</evidence>
<dbReference type="AlphaFoldDB" id="A0A2R4NST2"/>
<feature type="chain" id="PRO_5043388694" evidence="2">
    <location>
        <begin position="26"/>
        <end position="148"/>
    </location>
</feature>
<dbReference type="GO" id="GO:0015627">
    <property type="term" value="C:type II protein secretion system complex"/>
    <property type="evidence" value="ECO:0007669"/>
    <property type="project" value="TreeGrafter"/>
</dbReference>
<dbReference type="PANTHER" id="PTHR21180">
    <property type="entry name" value="ENDONUCLEASE/EXONUCLEASE/PHOSPHATASE FAMILY DOMAIN-CONTAINING PROTEIN 1"/>
    <property type="match status" value="1"/>
</dbReference>
<dbReference type="SUPFAM" id="SSF47781">
    <property type="entry name" value="RuvA domain 2-like"/>
    <property type="match status" value="1"/>
</dbReference>
<dbReference type="PANTHER" id="PTHR21180:SF32">
    <property type="entry name" value="ENDONUCLEASE_EXONUCLEASE_PHOSPHATASE FAMILY DOMAIN-CONTAINING PROTEIN 1"/>
    <property type="match status" value="1"/>
</dbReference>
<dbReference type="InterPro" id="IPR004509">
    <property type="entry name" value="Competence_ComEA_HhH"/>
</dbReference>
<accession>A0A2R4NST2</accession>
<evidence type="ECO:0000313" key="4">
    <source>
        <dbReference type="EMBL" id="NIL25648.1"/>
    </source>
</evidence>
<dbReference type="InterPro" id="IPR051675">
    <property type="entry name" value="Endo/Exo/Phosphatase_dom_1"/>
</dbReference>
<feature type="region of interest" description="Disordered" evidence="1">
    <location>
        <begin position="33"/>
        <end position="91"/>
    </location>
</feature>
<dbReference type="EMBL" id="CP028487">
    <property type="protein sequence ID" value="AVX39200.1"/>
    <property type="molecule type" value="Genomic_DNA"/>
</dbReference>
<dbReference type="GO" id="GO:0003677">
    <property type="term" value="F:DNA binding"/>
    <property type="evidence" value="ECO:0007669"/>
    <property type="project" value="UniProtKB-KW"/>
</dbReference>